<evidence type="ECO:0000313" key="7">
    <source>
        <dbReference type="EMBL" id="AKK08817.1"/>
    </source>
</evidence>
<feature type="transmembrane region" description="Helical" evidence="5">
    <location>
        <begin position="6"/>
        <end position="24"/>
    </location>
</feature>
<organism evidence="7 8">
    <name type="scientific">Corynebacterium testudinoris</name>
    <dbReference type="NCBI Taxonomy" id="136857"/>
    <lineage>
        <taxon>Bacteria</taxon>
        <taxon>Bacillati</taxon>
        <taxon>Actinomycetota</taxon>
        <taxon>Actinomycetes</taxon>
        <taxon>Mycobacteriales</taxon>
        <taxon>Corynebacteriaceae</taxon>
        <taxon>Corynebacterium</taxon>
    </lineage>
</organism>
<evidence type="ECO:0000259" key="6">
    <source>
        <dbReference type="Pfam" id="PF01957"/>
    </source>
</evidence>
<evidence type="ECO:0000256" key="5">
    <source>
        <dbReference type="SAM" id="Phobius"/>
    </source>
</evidence>
<evidence type="ECO:0000256" key="4">
    <source>
        <dbReference type="ARBA" id="ARBA00023136"/>
    </source>
</evidence>
<evidence type="ECO:0000313" key="8">
    <source>
        <dbReference type="Proteomes" id="UP000035540"/>
    </source>
</evidence>
<dbReference type="KEGG" id="cted:CTEST_06900"/>
<dbReference type="AlphaFoldDB" id="A0A0G3HCD2"/>
<evidence type="ECO:0000256" key="3">
    <source>
        <dbReference type="ARBA" id="ARBA00022989"/>
    </source>
</evidence>
<dbReference type="InterPro" id="IPR002810">
    <property type="entry name" value="NfeD-like_C"/>
</dbReference>
<comment type="subcellular location">
    <subcellularLocation>
        <location evidence="1">Membrane</location>
        <topology evidence="1">Multi-pass membrane protein</topology>
    </subcellularLocation>
</comment>
<dbReference type="GO" id="GO:0005886">
    <property type="term" value="C:plasma membrane"/>
    <property type="evidence" value="ECO:0007669"/>
    <property type="project" value="TreeGrafter"/>
</dbReference>
<keyword evidence="3 5" id="KW-1133">Transmembrane helix</keyword>
<name>A0A0G3HCD2_9CORY</name>
<dbReference type="Proteomes" id="UP000035540">
    <property type="component" value="Chromosome"/>
</dbReference>
<evidence type="ECO:0000256" key="2">
    <source>
        <dbReference type="ARBA" id="ARBA00022692"/>
    </source>
</evidence>
<dbReference type="PATRIC" id="fig|136857.5.peg.1374"/>
<dbReference type="GO" id="GO:0008233">
    <property type="term" value="F:peptidase activity"/>
    <property type="evidence" value="ECO:0007669"/>
    <property type="project" value="UniProtKB-KW"/>
</dbReference>
<dbReference type="EMBL" id="CP011545">
    <property type="protein sequence ID" value="AKK08817.1"/>
    <property type="molecule type" value="Genomic_DNA"/>
</dbReference>
<dbReference type="InterPro" id="IPR012340">
    <property type="entry name" value="NA-bd_OB-fold"/>
</dbReference>
<keyword evidence="7" id="KW-0378">Hydrolase</keyword>
<sequence length="150" mass="15733">MLSGTLVLVGAIVWFIASLVLAGLELAVGEFTLLMLAGGALVGGGVALTGAPLWASVLAFAITSIGLLMFLRPFLKRRLLKPQVLDTSFNALVGSTAQVIDSVEEHGGQIRLDGSVWSARSLDPSHTFAEGERVTVISIDGTTAVVWKED</sequence>
<feature type="transmembrane region" description="Helical" evidence="5">
    <location>
        <begin position="54"/>
        <end position="71"/>
    </location>
</feature>
<dbReference type="GO" id="GO:0006508">
    <property type="term" value="P:proteolysis"/>
    <property type="evidence" value="ECO:0007669"/>
    <property type="project" value="UniProtKB-KW"/>
</dbReference>
<dbReference type="SUPFAM" id="SSF141322">
    <property type="entry name" value="NfeD domain-like"/>
    <property type="match status" value="1"/>
</dbReference>
<gene>
    <name evidence="7" type="ORF">CTEST_06900</name>
</gene>
<keyword evidence="8" id="KW-1185">Reference proteome</keyword>
<protein>
    <submittedName>
        <fullName evidence="7">Membrane protein implicated in regulation of membrane protease activity</fullName>
    </submittedName>
</protein>
<evidence type="ECO:0000256" key="1">
    <source>
        <dbReference type="ARBA" id="ARBA00004141"/>
    </source>
</evidence>
<dbReference type="InterPro" id="IPR052165">
    <property type="entry name" value="Membrane_assoc_protease"/>
</dbReference>
<dbReference type="PANTHER" id="PTHR33507:SF3">
    <property type="entry name" value="INNER MEMBRANE PROTEIN YBBJ"/>
    <property type="match status" value="1"/>
</dbReference>
<proteinExistence type="predicted"/>
<keyword evidence="2 5" id="KW-0812">Transmembrane</keyword>
<reference evidence="7 8" key="1">
    <citation type="journal article" date="2015" name="Genome Announc.">
        <title>Complete Genome Sequence of the Type Strain Corynebacterium testudinoris DSM 44614, Recovered from Necrotic Lesions in the Mouth of a Tortoise.</title>
        <authorList>
            <person name="Ruckert C."/>
            <person name="Kriete M."/>
            <person name="Jaenicke S."/>
            <person name="Winkler A."/>
            <person name="Tauch A."/>
        </authorList>
    </citation>
    <scope>NUCLEOTIDE SEQUENCE [LARGE SCALE GENOMIC DNA]</scope>
    <source>
        <strain evidence="7 8">DSM 44614</strain>
    </source>
</reference>
<keyword evidence="7" id="KW-0645">Protease</keyword>
<feature type="domain" description="NfeD-like C-terminal" evidence="6">
    <location>
        <begin position="90"/>
        <end position="148"/>
    </location>
</feature>
<dbReference type="PANTHER" id="PTHR33507">
    <property type="entry name" value="INNER MEMBRANE PROTEIN YBBJ"/>
    <property type="match status" value="1"/>
</dbReference>
<keyword evidence="4 5" id="KW-0472">Membrane</keyword>
<reference evidence="8" key="2">
    <citation type="submission" date="2015-05" db="EMBL/GenBank/DDBJ databases">
        <title>Complete genome sequence of Corynebacterium testudinoris DSM 44614, recovered from necrotic lesions in the mouth of a tortoise.</title>
        <authorList>
            <person name="Ruckert C."/>
            <person name="Albersmeier A."/>
            <person name="Winkler A."/>
            <person name="Tauch A."/>
        </authorList>
    </citation>
    <scope>NUCLEOTIDE SEQUENCE [LARGE SCALE GENOMIC DNA]</scope>
    <source>
        <strain evidence="8">DSM 44614</strain>
    </source>
</reference>
<accession>A0A0G3HCD2</accession>
<dbReference type="STRING" id="136857.CTEST_06900"/>
<dbReference type="Pfam" id="PF01957">
    <property type="entry name" value="NfeD"/>
    <property type="match status" value="1"/>
</dbReference>
<dbReference type="Gene3D" id="2.40.50.140">
    <property type="entry name" value="Nucleic acid-binding proteins"/>
    <property type="match status" value="1"/>
</dbReference>